<dbReference type="RefSeq" id="WP_330197959.1">
    <property type="nucleotide sequence ID" value="NZ_JAZDRP010000002.1"/>
</dbReference>
<keyword evidence="3" id="KW-1185">Reference proteome</keyword>
<accession>A0ABU7LMY8</accession>
<sequence length="142" mass="16214">MSENKTQKTDVTPRDFLAGIEPEKRREQSLVLLEFFERVTGWKPRMWGPSIIGFGEYHYKYDSGREGDFMATGFSPRKTSLTVYILPGYQDYGPILARLGKHKLGKSCLYINKLEDIDMDVLEELVKAGIADLSKKYPVKAS</sequence>
<comment type="caution">
    <text evidence="2">The sequence shown here is derived from an EMBL/GenBank/DDBJ whole genome shotgun (WGS) entry which is preliminary data.</text>
</comment>
<dbReference type="EMBL" id="JAZDRP010000002">
    <property type="protein sequence ID" value="MEE2525296.1"/>
    <property type="molecule type" value="Genomic_DNA"/>
</dbReference>
<evidence type="ECO:0000259" key="1">
    <source>
        <dbReference type="Pfam" id="PF08818"/>
    </source>
</evidence>
<evidence type="ECO:0000313" key="2">
    <source>
        <dbReference type="EMBL" id="MEE2525296.1"/>
    </source>
</evidence>
<dbReference type="Proteomes" id="UP001354971">
    <property type="component" value="Unassembled WGS sequence"/>
</dbReference>
<protein>
    <submittedName>
        <fullName evidence="2">DUF1801 domain-containing protein</fullName>
    </submittedName>
</protein>
<reference evidence="2 3" key="1">
    <citation type="submission" date="2024-01" db="EMBL/GenBank/DDBJ databases">
        <title>Hyphobacterium bacterium isolated from marine sediment.</title>
        <authorList>
            <person name="Zhao S."/>
        </authorList>
    </citation>
    <scope>NUCLEOTIDE SEQUENCE [LARGE SCALE GENOMIC DNA]</scope>
    <source>
        <strain evidence="3">HN65</strain>
    </source>
</reference>
<gene>
    <name evidence="2" type="ORF">V0U79_02885</name>
</gene>
<evidence type="ECO:0000313" key="3">
    <source>
        <dbReference type="Proteomes" id="UP001354971"/>
    </source>
</evidence>
<dbReference type="SUPFAM" id="SSF159888">
    <property type="entry name" value="YdhG-like"/>
    <property type="match status" value="1"/>
</dbReference>
<organism evidence="2 3">
    <name type="scientific">Hyphobacterium lacteum</name>
    <dbReference type="NCBI Taxonomy" id="3116575"/>
    <lineage>
        <taxon>Bacteria</taxon>
        <taxon>Pseudomonadati</taxon>
        <taxon>Pseudomonadota</taxon>
        <taxon>Alphaproteobacteria</taxon>
        <taxon>Maricaulales</taxon>
        <taxon>Maricaulaceae</taxon>
        <taxon>Hyphobacterium</taxon>
    </lineage>
</organism>
<name>A0ABU7LMY8_9PROT</name>
<dbReference type="Pfam" id="PF08818">
    <property type="entry name" value="DUF1801"/>
    <property type="match status" value="1"/>
</dbReference>
<proteinExistence type="predicted"/>
<feature type="domain" description="YdhG-like" evidence="1">
    <location>
        <begin position="25"/>
        <end position="128"/>
    </location>
</feature>
<dbReference type="InterPro" id="IPR014922">
    <property type="entry name" value="YdhG-like"/>
</dbReference>